<keyword evidence="6" id="KW-0812">Transmembrane</keyword>
<evidence type="ECO:0000256" key="2">
    <source>
        <dbReference type="ARBA" id="ARBA00022980"/>
    </source>
</evidence>
<dbReference type="Proteomes" id="UP000034727">
    <property type="component" value="Unassembled WGS sequence"/>
</dbReference>
<dbReference type="AlphaFoldDB" id="A0A0G1N5D6"/>
<evidence type="ECO:0000256" key="4">
    <source>
        <dbReference type="HAMAP-Rule" id="MF_01363"/>
    </source>
</evidence>
<dbReference type="InterPro" id="IPR001787">
    <property type="entry name" value="Ribosomal_bL21"/>
</dbReference>
<dbReference type="InterPro" id="IPR036164">
    <property type="entry name" value="bL21-like_sf"/>
</dbReference>
<evidence type="ECO:0000256" key="3">
    <source>
        <dbReference type="ARBA" id="ARBA00023274"/>
    </source>
</evidence>
<gene>
    <name evidence="4" type="primary">rplU</name>
    <name evidence="7" type="ORF">UX22_C0004G0075</name>
</gene>
<dbReference type="PANTHER" id="PTHR21349">
    <property type="entry name" value="50S RIBOSOMAL PROTEIN L21"/>
    <property type="match status" value="1"/>
</dbReference>
<dbReference type="HAMAP" id="MF_01363">
    <property type="entry name" value="Ribosomal_bL21"/>
    <property type="match status" value="1"/>
</dbReference>
<comment type="function">
    <text evidence="4 5">This protein binds to 23S rRNA in the presence of protein L20.</text>
</comment>
<dbReference type="SUPFAM" id="SSF141091">
    <property type="entry name" value="L21p-like"/>
    <property type="match status" value="1"/>
</dbReference>
<sequence>MRKRGGFFLLLSRADVSVSVFKKYMFAIFETGGKQYKAFVGDVVEIEKISVSEGDVFFDKVLARGEGSDIKIGTPYINGAVVSGKVLGEKRDKKKIVFHFKSKTRRRTLKGHRQVTHLSFFVMILLMSILQRRKMRGQMTLPFILLVSGIIVEISIAGSFVAYFLSTSGYGERLSVRANAAANSGVRDAMVRIAQNKEFVSNLCSDPYSYPVLVGDDASSVSVCRITDEASNKYVFSIEGIGYAGSRQKKIFAQALVDSITGHIQIESISEQKIE</sequence>
<evidence type="ECO:0000256" key="6">
    <source>
        <dbReference type="SAM" id="Phobius"/>
    </source>
</evidence>
<dbReference type="GO" id="GO:0005840">
    <property type="term" value="C:ribosome"/>
    <property type="evidence" value="ECO:0007669"/>
    <property type="project" value="UniProtKB-KW"/>
</dbReference>
<keyword evidence="6" id="KW-0472">Membrane</keyword>
<evidence type="ECO:0000313" key="7">
    <source>
        <dbReference type="EMBL" id="KKU15754.1"/>
    </source>
</evidence>
<keyword evidence="6" id="KW-1133">Transmembrane helix</keyword>
<keyword evidence="4 5" id="KW-0694">RNA-binding</keyword>
<feature type="transmembrane region" description="Helical" evidence="6">
    <location>
        <begin position="143"/>
        <end position="165"/>
    </location>
</feature>
<dbReference type="NCBIfam" id="TIGR00061">
    <property type="entry name" value="L21"/>
    <property type="match status" value="1"/>
</dbReference>
<keyword evidence="3 4" id="KW-0687">Ribonucleoprotein</keyword>
<dbReference type="GO" id="GO:0019843">
    <property type="term" value="F:rRNA binding"/>
    <property type="evidence" value="ECO:0007669"/>
    <property type="project" value="UniProtKB-UniRule"/>
</dbReference>
<dbReference type="PANTHER" id="PTHR21349:SF0">
    <property type="entry name" value="LARGE RIBOSOMAL SUBUNIT PROTEIN BL21M"/>
    <property type="match status" value="1"/>
</dbReference>
<name>A0A0G1N5D6_9BACT</name>
<accession>A0A0G1N5D6</accession>
<evidence type="ECO:0000256" key="5">
    <source>
        <dbReference type="RuleBase" id="RU000562"/>
    </source>
</evidence>
<keyword evidence="2 4" id="KW-0689">Ribosomal protein</keyword>
<organism evidence="7 8">
    <name type="scientific">Candidatus Jorgensenbacteria bacterium GW2011_GWA2_45_9</name>
    <dbReference type="NCBI Taxonomy" id="1618663"/>
    <lineage>
        <taxon>Bacteria</taxon>
        <taxon>Candidatus Joergenseniibacteriota</taxon>
    </lineage>
</organism>
<dbReference type="InterPro" id="IPR028909">
    <property type="entry name" value="bL21-like"/>
</dbReference>
<comment type="similarity">
    <text evidence="1 4 5">Belongs to the bacterial ribosomal protein bL21 family.</text>
</comment>
<reference evidence="7 8" key="1">
    <citation type="journal article" date="2015" name="Nature">
        <title>rRNA introns, odd ribosomes, and small enigmatic genomes across a large radiation of phyla.</title>
        <authorList>
            <person name="Brown C.T."/>
            <person name="Hug L.A."/>
            <person name="Thomas B.C."/>
            <person name="Sharon I."/>
            <person name="Castelle C.J."/>
            <person name="Singh A."/>
            <person name="Wilkins M.J."/>
            <person name="Williams K.H."/>
            <person name="Banfield J.F."/>
        </authorList>
    </citation>
    <scope>NUCLEOTIDE SEQUENCE [LARGE SCALE GENOMIC DNA]</scope>
</reference>
<dbReference type="GO" id="GO:0005737">
    <property type="term" value="C:cytoplasm"/>
    <property type="evidence" value="ECO:0007669"/>
    <property type="project" value="UniProtKB-ARBA"/>
</dbReference>
<keyword evidence="4 5" id="KW-0699">rRNA-binding</keyword>
<comment type="subunit">
    <text evidence="4">Part of the 50S ribosomal subunit. Contacts protein L20.</text>
</comment>
<dbReference type="GO" id="GO:0006412">
    <property type="term" value="P:translation"/>
    <property type="evidence" value="ECO:0007669"/>
    <property type="project" value="UniProtKB-UniRule"/>
</dbReference>
<evidence type="ECO:0000256" key="1">
    <source>
        <dbReference type="ARBA" id="ARBA00008563"/>
    </source>
</evidence>
<dbReference type="Pfam" id="PF00829">
    <property type="entry name" value="Ribosomal_L21p"/>
    <property type="match status" value="1"/>
</dbReference>
<feature type="transmembrane region" description="Helical" evidence="6">
    <location>
        <begin position="115"/>
        <end position="131"/>
    </location>
</feature>
<proteinExistence type="inferred from homology"/>
<comment type="caution">
    <text evidence="7">The sequence shown here is derived from an EMBL/GenBank/DDBJ whole genome shotgun (WGS) entry which is preliminary data.</text>
</comment>
<protein>
    <recommendedName>
        <fullName evidence="4">Large ribosomal subunit protein bL21</fullName>
    </recommendedName>
</protein>
<dbReference type="EMBL" id="LCLJ01000004">
    <property type="protein sequence ID" value="KKU15754.1"/>
    <property type="molecule type" value="Genomic_DNA"/>
</dbReference>
<evidence type="ECO:0000313" key="8">
    <source>
        <dbReference type="Proteomes" id="UP000034727"/>
    </source>
</evidence>
<dbReference type="GO" id="GO:1990904">
    <property type="term" value="C:ribonucleoprotein complex"/>
    <property type="evidence" value="ECO:0007669"/>
    <property type="project" value="UniProtKB-KW"/>
</dbReference>
<dbReference type="GO" id="GO:0003735">
    <property type="term" value="F:structural constituent of ribosome"/>
    <property type="evidence" value="ECO:0007669"/>
    <property type="project" value="InterPro"/>
</dbReference>